<feature type="domain" description="Phage tail lysozyme" evidence="2">
    <location>
        <begin position="323"/>
        <end position="456"/>
    </location>
</feature>
<evidence type="ECO:0000259" key="3">
    <source>
        <dbReference type="Pfam" id="PF18763"/>
    </source>
</evidence>
<evidence type="ECO:0000313" key="4">
    <source>
        <dbReference type="EMBL" id="QEW27825.1"/>
    </source>
</evidence>
<evidence type="ECO:0008006" key="6">
    <source>
        <dbReference type="Google" id="ProtNLM"/>
    </source>
</evidence>
<dbReference type="InterPro" id="IPR041219">
    <property type="entry name" value="Phage_lysozyme2"/>
</dbReference>
<feature type="region of interest" description="Disordered" evidence="1">
    <location>
        <begin position="1"/>
        <end position="30"/>
    </location>
</feature>
<reference evidence="4 5" key="1">
    <citation type="submission" date="2018-08" db="EMBL/GenBank/DDBJ databases">
        <title>Genetic Globetrotter - A new plasmid hitch-hiking vast phylogenetic and geographic distances.</title>
        <authorList>
            <person name="Vollmers J."/>
            <person name="Petersen J."/>
        </authorList>
    </citation>
    <scope>NUCLEOTIDE SEQUENCE [LARGE SCALE GENOMIC DNA]</scope>
    <source>
        <strain evidence="4 5">DSM 26383</strain>
    </source>
</reference>
<evidence type="ECO:0000313" key="5">
    <source>
        <dbReference type="Proteomes" id="UP000325785"/>
    </source>
</evidence>
<evidence type="ECO:0000256" key="1">
    <source>
        <dbReference type="SAM" id="MobiDB-lite"/>
    </source>
</evidence>
<evidence type="ECO:0000259" key="2">
    <source>
        <dbReference type="Pfam" id="PF18013"/>
    </source>
</evidence>
<gene>
    <name evidence="4" type="ORF">RIdsm_03645</name>
</gene>
<feature type="region of interest" description="Disordered" evidence="1">
    <location>
        <begin position="865"/>
        <end position="895"/>
    </location>
</feature>
<dbReference type="Pfam" id="PF18013">
    <property type="entry name" value="Phage_lysozyme2"/>
    <property type="match status" value="1"/>
</dbReference>
<accession>A0A5P3AHU3</accession>
<dbReference type="EMBL" id="CP031598">
    <property type="protein sequence ID" value="QEW27825.1"/>
    <property type="molecule type" value="Genomic_DNA"/>
</dbReference>
<dbReference type="Proteomes" id="UP000325785">
    <property type="component" value="Chromosome"/>
</dbReference>
<dbReference type="Pfam" id="PF18763">
    <property type="entry name" value="ddrB-ParB"/>
    <property type="match status" value="1"/>
</dbReference>
<feature type="domain" description="DdrB-like" evidence="3">
    <location>
        <begin position="493"/>
        <end position="609"/>
    </location>
</feature>
<sequence length="1070" mass="115326">MTDLTLPETDESKKQPDAGPPTEVNGMTATTEVPSQAERFAAMWRMGTLEDDGWGYTRRLEAQAQNDIYDALPPEAKARMDEEFNRLHGTAGVNLDRHALYREKLLQEVRAIKELGPAGDPALAKMPASEDEFQAQITAERKDQYREASDLIAIDGPGVGGFLGGLSRDLVDPINLALAPVGVQGGILRTFVAETVLGGVAAGLNLPREYAVADELDLPKPDALSRIGTEALASGVLGAGFLAIVRGAQAYKVRQRVRKAGKPEGMPQAMHEDAVAEAETILRDELDADGTREGQRRAGEQDTPTVPDFDFSLTGNASPRTNRAGYIFGRLLERGLSPHIAAGWLGNAMVESGTALNPRAVGDGGNAFGLWQWNGPRRHALNRFAQSQGKDPADIDTQIDFLFHELHTSEASAWARIRQARSAEEAAELISTLFERPGVPHLNRRIGHARAVIDQYEGGAVPRGGSVAPTDYVPVNTTTRAGYTQTGQVRTAAGTRVDVEYEVVDRSTLQRASGDLQPRDRTLGNSDEQVANIAATLDPVLLMPAPTADRGAPIVGPDNIVESGNGRFAAIERAYERHPDRADAYRQQIEAAGFDIPDEVRDPVLVARRTSQMDDDARRAFVVEAQDSGVARMTAVERARAEAAMLDAGTLSRLDPSLPLTDPGNGDFIRAALDRLPRTERNAFTTPEGRLNADGRKALERALFARAYQDAELLRRFTEQDAAELRSLLDALFEAAPGWARLTGEVADGQVKPEFDITGHVTEAMRIIATARRMANADGIKTGHVLAELLDEIDLIEGAVSPLTRALVGMFWKDGKAAPKSKIAGFLDRYAAEARKVGRTDAGLFDQAPTVPDVLRTLDAEGFADLGDDLGRPRGQSRQPEPDVRDTVPEGAYADGAMSEDAIEAARTAEDDLREAVAKDRTPPKEDVRQLLAEARERRAERTATAARLAEDDKPVRMRAANGAALISPAADRPGKWRVTTFGEDGKPSGHIDAETKLSAIERALEDGYAPEAAPTQAQTARGQLLADGDFEVPLGNGETVMASEMLDDLDADDVLDTVVSACIARGADA</sequence>
<dbReference type="Gene3D" id="1.10.530.10">
    <property type="match status" value="1"/>
</dbReference>
<name>A0A5P3AHU3_9RHOB</name>
<feature type="region of interest" description="Disordered" evidence="1">
    <location>
        <begin position="286"/>
        <end position="317"/>
    </location>
</feature>
<dbReference type="OrthoDB" id="9805070at2"/>
<feature type="compositionally biased region" description="Basic and acidic residues" evidence="1">
    <location>
        <begin position="286"/>
        <end position="300"/>
    </location>
</feature>
<protein>
    <recommendedName>
        <fullName evidence="6">Phage tail lysozyme domain-containing protein</fullName>
    </recommendedName>
</protein>
<organism evidence="4 5">
    <name type="scientific">Roseovarius indicus</name>
    <dbReference type="NCBI Taxonomy" id="540747"/>
    <lineage>
        <taxon>Bacteria</taxon>
        <taxon>Pseudomonadati</taxon>
        <taxon>Pseudomonadota</taxon>
        <taxon>Alphaproteobacteria</taxon>
        <taxon>Rhodobacterales</taxon>
        <taxon>Roseobacteraceae</taxon>
        <taxon>Roseovarius</taxon>
    </lineage>
</organism>
<proteinExistence type="predicted"/>
<dbReference type="AlphaFoldDB" id="A0A5P3AHU3"/>
<dbReference type="RefSeq" id="WP_057819914.1">
    <property type="nucleotide sequence ID" value="NZ_CP031598.1"/>
</dbReference>
<dbReference type="InterPro" id="IPR041398">
    <property type="entry name" value="DdrB_dom"/>
</dbReference>
<dbReference type="KEGG" id="rid:RIdsm_03645"/>